<reference evidence="1" key="1">
    <citation type="submission" date="2021-06" db="EMBL/GenBank/DDBJ databases">
        <title>Bradyrhizobium sp. S2-11-2 Genome sequencing.</title>
        <authorList>
            <person name="Jin L."/>
        </authorList>
    </citation>
    <scope>NUCLEOTIDE SEQUENCE</scope>
    <source>
        <strain evidence="1">S2-11-2</strain>
    </source>
</reference>
<evidence type="ECO:0000313" key="2">
    <source>
        <dbReference type="Proteomes" id="UP000680805"/>
    </source>
</evidence>
<accession>A0A975NL47</accession>
<dbReference type="RefSeq" id="WP_215612246.1">
    <property type="nucleotide sequence ID" value="NZ_CP076135.1"/>
</dbReference>
<evidence type="ECO:0008006" key="3">
    <source>
        <dbReference type="Google" id="ProtNLM"/>
    </source>
</evidence>
<organism evidence="1 2">
    <name type="scientific">Bradyrhizobium sediminis</name>
    <dbReference type="NCBI Taxonomy" id="2840469"/>
    <lineage>
        <taxon>Bacteria</taxon>
        <taxon>Pseudomonadati</taxon>
        <taxon>Pseudomonadota</taxon>
        <taxon>Alphaproteobacteria</taxon>
        <taxon>Hyphomicrobiales</taxon>
        <taxon>Nitrobacteraceae</taxon>
        <taxon>Bradyrhizobium</taxon>
    </lineage>
</organism>
<sequence length="75" mass="8120">MSPAAMIYRTGLRKAAATEVADKEATHAQLNSIFGWKGDQMASLYTESANRKRLAAGAITKLSRTKKRTAILPPS</sequence>
<dbReference type="AlphaFoldDB" id="A0A975NL47"/>
<name>A0A975NL47_9BRAD</name>
<gene>
    <name evidence="1" type="ORF">KMZ68_16190</name>
</gene>
<dbReference type="EMBL" id="CP076135">
    <property type="protein sequence ID" value="QWG16541.1"/>
    <property type="molecule type" value="Genomic_DNA"/>
</dbReference>
<protein>
    <recommendedName>
        <fullName evidence="3">Integrase</fullName>
    </recommendedName>
</protein>
<dbReference type="Proteomes" id="UP000680805">
    <property type="component" value="Chromosome"/>
</dbReference>
<proteinExistence type="predicted"/>
<evidence type="ECO:0000313" key="1">
    <source>
        <dbReference type="EMBL" id="QWG16541.1"/>
    </source>
</evidence>
<dbReference type="KEGG" id="bsei:KMZ68_16190"/>